<evidence type="ECO:0000259" key="6">
    <source>
        <dbReference type="Pfam" id="PF01479"/>
    </source>
</evidence>
<dbReference type="PANTHER" id="PTHR47683:SF2">
    <property type="entry name" value="RNA-BINDING S4 DOMAIN-CONTAINING PROTEIN"/>
    <property type="match status" value="1"/>
</dbReference>
<dbReference type="PROSITE" id="PS01149">
    <property type="entry name" value="PSI_RSU"/>
    <property type="match status" value="1"/>
</dbReference>
<evidence type="ECO:0000256" key="1">
    <source>
        <dbReference type="ARBA" id="ARBA00008348"/>
    </source>
</evidence>
<dbReference type="Pfam" id="PF00849">
    <property type="entry name" value="PseudoU_synth_2"/>
    <property type="match status" value="1"/>
</dbReference>
<comment type="similarity">
    <text evidence="1 4">Belongs to the pseudouridine synthase RsuA family.</text>
</comment>
<proteinExistence type="inferred from homology"/>
<evidence type="ECO:0000256" key="2">
    <source>
        <dbReference type="ARBA" id="ARBA00023235"/>
    </source>
</evidence>
<dbReference type="CDD" id="cd00165">
    <property type="entry name" value="S4"/>
    <property type="match status" value="1"/>
</dbReference>
<sequence>MEYPIRINKYLALNNFSTRKGADELIKKGYVFINGRKAVLGDQVYRDGDVTVSDKVPKKSYVYYAYNKAVGISTNPDIKTKDILKVTKFKVPVFPIGRLDKDSRGLIIMTNDGRVTDRLLSPLYVHEKEYVVKVEPNFSDKFIELMGSGVHFDKFVSRKCKVWRTTAKSKDTFHIVLTEGKKRQIRRMCEALHHKVIDLKRIRIMNVELGKLNEGEYREIKGTELDTLLKSLNLR</sequence>
<feature type="domain" description="RNA-binding S4" evidence="6">
    <location>
        <begin position="6"/>
        <end position="38"/>
    </location>
</feature>
<dbReference type="InterPro" id="IPR020094">
    <property type="entry name" value="TruA/RsuA/RluB/E/F_N"/>
</dbReference>
<dbReference type="EC" id="5.4.99.-" evidence="4"/>
<dbReference type="SUPFAM" id="SSF55120">
    <property type="entry name" value="Pseudouridine synthase"/>
    <property type="match status" value="1"/>
</dbReference>
<dbReference type="InterPro" id="IPR036986">
    <property type="entry name" value="S4_RNA-bd_sf"/>
</dbReference>
<dbReference type="Gene3D" id="3.30.70.1560">
    <property type="entry name" value="Alpha-L RNA-binding motif"/>
    <property type="match status" value="1"/>
</dbReference>
<dbReference type="InterPro" id="IPR002942">
    <property type="entry name" value="S4_RNA-bd"/>
</dbReference>
<dbReference type="InterPro" id="IPR018496">
    <property type="entry name" value="PsdUridine_synth_RsuA/RluB_CS"/>
</dbReference>
<dbReference type="Gene3D" id="3.30.70.580">
    <property type="entry name" value="Pseudouridine synthase I, catalytic domain, N-terminal subdomain"/>
    <property type="match status" value="1"/>
</dbReference>
<dbReference type="InterPro" id="IPR020103">
    <property type="entry name" value="PsdUridine_synth_cat_dom_sf"/>
</dbReference>
<dbReference type="SUPFAM" id="SSF55174">
    <property type="entry name" value="Alpha-L RNA-binding motif"/>
    <property type="match status" value="1"/>
</dbReference>
<dbReference type="PATRIC" id="fig|1618761.3.peg.410"/>
<dbReference type="Pfam" id="PF01479">
    <property type="entry name" value="S4"/>
    <property type="match status" value="1"/>
</dbReference>
<dbReference type="AlphaFoldDB" id="A0A0G0BRU1"/>
<gene>
    <name evidence="7" type="ORF">UR64_C0008G0009</name>
</gene>
<comment type="caution">
    <text evidence="7">The sequence shown here is derived from an EMBL/GenBank/DDBJ whole genome shotgun (WGS) entry which is preliminary data.</text>
</comment>
<evidence type="ECO:0000259" key="5">
    <source>
        <dbReference type="Pfam" id="PF00849"/>
    </source>
</evidence>
<dbReference type="EMBL" id="LBPY01000008">
    <property type="protein sequence ID" value="KKP66371.1"/>
    <property type="molecule type" value="Genomic_DNA"/>
</dbReference>
<dbReference type="InterPro" id="IPR050343">
    <property type="entry name" value="RsuA_PseudoU_synthase"/>
</dbReference>
<dbReference type="GO" id="GO:0003723">
    <property type="term" value="F:RNA binding"/>
    <property type="evidence" value="ECO:0007669"/>
    <property type="project" value="UniProtKB-KW"/>
</dbReference>
<evidence type="ECO:0000256" key="3">
    <source>
        <dbReference type="PROSITE-ProRule" id="PRU00182"/>
    </source>
</evidence>
<organism evidence="7 8">
    <name type="scientific">Candidatus Nomurabacteria bacterium GW2011_GWE1_35_16</name>
    <dbReference type="NCBI Taxonomy" id="1618761"/>
    <lineage>
        <taxon>Bacteria</taxon>
        <taxon>Candidatus Nomuraibacteriota</taxon>
    </lineage>
</organism>
<name>A0A0G0BRU1_9BACT</name>
<dbReference type="Proteomes" id="UP000034952">
    <property type="component" value="Unassembled WGS sequence"/>
</dbReference>
<accession>A0A0G0BRU1</accession>
<dbReference type="GO" id="GO:0000455">
    <property type="term" value="P:enzyme-directed rRNA pseudouridine synthesis"/>
    <property type="evidence" value="ECO:0007669"/>
    <property type="project" value="UniProtKB-ARBA"/>
</dbReference>
<dbReference type="PROSITE" id="PS50889">
    <property type="entry name" value="S4"/>
    <property type="match status" value="1"/>
</dbReference>
<evidence type="ECO:0000256" key="4">
    <source>
        <dbReference type="RuleBase" id="RU003887"/>
    </source>
</evidence>
<protein>
    <recommendedName>
        <fullName evidence="4">Pseudouridine synthase</fullName>
        <ecNumber evidence="4">5.4.99.-</ecNumber>
    </recommendedName>
</protein>
<dbReference type="Gene3D" id="3.10.290.10">
    <property type="entry name" value="RNA-binding S4 domain"/>
    <property type="match status" value="1"/>
</dbReference>
<feature type="domain" description="Pseudouridine synthase RsuA/RluA-like" evidence="5">
    <location>
        <begin position="64"/>
        <end position="191"/>
    </location>
</feature>
<evidence type="ECO:0000313" key="7">
    <source>
        <dbReference type="EMBL" id="KKP66371.1"/>
    </source>
</evidence>
<dbReference type="InterPro" id="IPR000748">
    <property type="entry name" value="PsdUridine_synth_RsuA/RluB/E/F"/>
</dbReference>
<dbReference type="GO" id="GO:0120159">
    <property type="term" value="F:rRNA pseudouridine synthase activity"/>
    <property type="evidence" value="ECO:0007669"/>
    <property type="project" value="UniProtKB-ARBA"/>
</dbReference>
<dbReference type="PANTHER" id="PTHR47683">
    <property type="entry name" value="PSEUDOURIDINE SYNTHASE FAMILY PROTEIN-RELATED"/>
    <property type="match status" value="1"/>
</dbReference>
<dbReference type="NCBIfam" id="TIGR00093">
    <property type="entry name" value="pseudouridine synthase"/>
    <property type="match status" value="1"/>
</dbReference>
<keyword evidence="2 4" id="KW-0413">Isomerase</keyword>
<reference evidence="7 8" key="1">
    <citation type="journal article" date="2015" name="Nature">
        <title>rRNA introns, odd ribosomes, and small enigmatic genomes across a large radiation of phyla.</title>
        <authorList>
            <person name="Brown C.T."/>
            <person name="Hug L.A."/>
            <person name="Thomas B.C."/>
            <person name="Sharon I."/>
            <person name="Castelle C.J."/>
            <person name="Singh A."/>
            <person name="Wilkins M.J."/>
            <person name="Williams K.H."/>
            <person name="Banfield J.F."/>
        </authorList>
    </citation>
    <scope>NUCLEOTIDE SEQUENCE [LARGE SCALE GENOMIC DNA]</scope>
</reference>
<dbReference type="InterPro" id="IPR042092">
    <property type="entry name" value="PsdUridine_s_RsuA/RluB/E/F_cat"/>
</dbReference>
<keyword evidence="3" id="KW-0694">RNA-binding</keyword>
<dbReference type="InterPro" id="IPR006145">
    <property type="entry name" value="PsdUridine_synth_RsuA/RluA"/>
</dbReference>
<evidence type="ECO:0000313" key="8">
    <source>
        <dbReference type="Proteomes" id="UP000034952"/>
    </source>
</evidence>